<sequence>MKKLTKPSLLAVIGLAASLWAGSAAAKNYEFILDSSLAGTQWNDIHLNISGGTGFDGSDPVVSIVHGGNPVDSSTTTANPLTGIINIDTTTLQPYDQLGVFVIVSFNSGSKPTSFDYWFTKDHNKVGESFHDHFHTDHNNPIPLPEAEEYVLLMGGLGTIAWRLRRKAA</sequence>
<evidence type="ECO:0000256" key="1">
    <source>
        <dbReference type="SAM" id="SignalP"/>
    </source>
</evidence>
<accession>A0A975R8E5</accession>
<dbReference type="KEGG" id="mpad:KEF85_11000"/>
<dbReference type="Proteomes" id="UP000676649">
    <property type="component" value="Chromosome"/>
</dbReference>
<evidence type="ECO:0008006" key="4">
    <source>
        <dbReference type="Google" id="ProtNLM"/>
    </source>
</evidence>
<reference evidence="2" key="1">
    <citation type="submission" date="2021-04" db="EMBL/GenBank/DDBJ databases">
        <title>Draft genome sequence data of methanotrophic Methylovulum sp. strain S1L and Methylomonas sp. strain S2AM isolated from boreal lake water columns.</title>
        <authorList>
            <person name="Rissanen A.J."/>
            <person name="Mangayil R."/>
            <person name="Svenning M.M."/>
            <person name="Khanongnuch R."/>
        </authorList>
    </citation>
    <scope>NUCLEOTIDE SEQUENCE</scope>
    <source>
        <strain evidence="2">S2AM</strain>
    </source>
</reference>
<evidence type="ECO:0000313" key="3">
    <source>
        <dbReference type="Proteomes" id="UP000676649"/>
    </source>
</evidence>
<proteinExistence type="predicted"/>
<evidence type="ECO:0000313" key="2">
    <source>
        <dbReference type="EMBL" id="QWF69887.1"/>
    </source>
</evidence>
<feature type="chain" id="PRO_5036780688" description="PEP-CTERM protein-sorting domain-containing protein" evidence="1">
    <location>
        <begin position="27"/>
        <end position="169"/>
    </location>
</feature>
<dbReference type="AlphaFoldDB" id="A0A975R8E5"/>
<dbReference type="RefSeq" id="WP_215580475.1">
    <property type="nucleotide sequence ID" value="NZ_CP073754.1"/>
</dbReference>
<keyword evidence="3" id="KW-1185">Reference proteome</keyword>
<keyword evidence="1" id="KW-0732">Signal</keyword>
<gene>
    <name evidence="2" type="ORF">KEF85_11000</name>
</gene>
<name>A0A975R8E5_9GAMM</name>
<protein>
    <recommendedName>
        <fullName evidence="4">PEP-CTERM protein-sorting domain-containing protein</fullName>
    </recommendedName>
</protein>
<feature type="signal peptide" evidence="1">
    <location>
        <begin position="1"/>
        <end position="26"/>
    </location>
</feature>
<organism evidence="2 3">
    <name type="scientific">Methylomonas paludis</name>
    <dbReference type="NCBI Taxonomy" id="1173101"/>
    <lineage>
        <taxon>Bacteria</taxon>
        <taxon>Pseudomonadati</taxon>
        <taxon>Pseudomonadota</taxon>
        <taxon>Gammaproteobacteria</taxon>
        <taxon>Methylococcales</taxon>
        <taxon>Methylococcaceae</taxon>
        <taxon>Methylomonas</taxon>
    </lineage>
</organism>
<dbReference type="EMBL" id="CP073754">
    <property type="protein sequence ID" value="QWF69887.1"/>
    <property type="molecule type" value="Genomic_DNA"/>
</dbReference>